<dbReference type="EMBL" id="UINC01059520">
    <property type="protein sequence ID" value="SVB83022.1"/>
    <property type="molecule type" value="Genomic_DNA"/>
</dbReference>
<gene>
    <name evidence="1" type="ORF">METZ01_LOCUS235876</name>
</gene>
<sequence length="46" mass="5436">MDTVNFTRMADGTKEEYAFLEPLYAETRDKVPQMLLELLIRMKGNR</sequence>
<protein>
    <submittedName>
        <fullName evidence="1">Uncharacterized protein</fullName>
    </submittedName>
</protein>
<reference evidence="1" key="1">
    <citation type="submission" date="2018-05" db="EMBL/GenBank/DDBJ databases">
        <authorList>
            <person name="Lanie J.A."/>
            <person name="Ng W.-L."/>
            <person name="Kazmierczak K.M."/>
            <person name="Andrzejewski T.M."/>
            <person name="Davidsen T.M."/>
            <person name="Wayne K.J."/>
            <person name="Tettelin H."/>
            <person name="Glass J.I."/>
            <person name="Rusch D."/>
            <person name="Podicherti R."/>
            <person name="Tsui H.-C.T."/>
            <person name="Winkler M.E."/>
        </authorList>
    </citation>
    <scope>NUCLEOTIDE SEQUENCE</scope>
</reference>
<feature type="non-terminal residue" evidence="1">
    <location>
        <position position="46"/>
    </location>
</feature>
<proteinExistence type="predicted"/>
<accession>A0A382H741</accession>
<dbReference type="AlphaFoldDB" id="A0A382H741"/>
<evidence type="ECO:0000313" key="1">
    <source>
        <dbReference type="EMBL" id="SVB83022.1"/>
    </source>
</evidence>
<name>A0A382H741_9ZZZZ</name>
<organism evidence="1">
    <name type="scientific">marine metagenome</name>
    <dbReference type="NCBI Taxonomy" id="408172"/>
    <lineage>
        <taxon>unclassified sequences</taxon>
        <taxon>metagenomes</taxon>
        <taxon>ecological metagenomes</taxon>
    </lineage>
</organism>